<gene>
    <name evidence="1" type="ORF">HHX25_10610</name>
</gene>
<evidence type="ECO:0000313" key="2">
    <source>
        <dbReference type="Proteomes" id="UP000746690"/>
    </source>
</evidence>
<proteinExistence type="predicted"/>
<reference evidence="1 2" key="1">
    <citation type="submission" date="2020-04" db="EMBL/GenBank/DDBJ databases">
        <title>A Flavivirga sp. nov.</title>
        <authorList>
            <person name="Sun X."/>
        </authorList>
    </citation>
    <scope>NUCLEOTIDE SEQUENCE [LARGE SCALE GENOMIC DNA]</scope>
    <source>
        <strain evidence="1 2">Y03</strain>
    </source>
</reference>
<dbReference type="Proteomes" id="UP000746690">
    <property type="component" value="Unassembled WGS sequence"/>
</dbReference>
<dbReference type="Gene3D" id="3.20.20.70">
    <property type="entry name" value="Aldolase class I"/>
    <property type="match status" value="1"/>
</dbReference>
<name>A0ABX1RWK4_9FLAO</name>
<dbReference type="InterPro" id="IPR017853">
    <property type="entry name" value="GH"/>
</dbReference>
<organism evidence="1 2">
    <name type="scientific">Flavivirga algicola</name>
    <dbReference type="NCBI Taxonomy" id="2729136"/>
    <lineage>
        <taxon>Bacteria</taxon>
        <taxon>Pseudomonadati</taxon>
        <taxon>Bacteroidota</taxon>
        <taxon>Flavobacteriia</taxon>
        <taxon>Flavobacteriales</taxon>
        <taxon>Flavobacteriaceae</taxon>
        <taxon>Flavivirga</taxon>
    </lineage>
</organism>
<keyword evidence="2" id="KW-1185">Reference proteome</keyword>
<comment type="caution">
    <text evidence="1">The sequence shown here is derived from an EMBL/GenBank/DDBJ whole genome shotgun (WGS) entry which is preliminary data.</text>
</comment>
<sequence length="704" mass="82128">MYSIKINLKSLIVFILLMFFYGLIGFQKISADTKKDVFYTLGRAKVIFKNNELYVETGEVKRKWRWTGFGFITTSYKNTVSGKEWAESNHTFTCDWDLPTKITSATKAELVSLEVLESNDEKFTSPHLLVTAYIHYQIGIDLKFLIRVYPDSPGIWTALEVKSDNTFSTEGIPEDLAYKKSYGSNQPVKIARNEFIPVDFSKKNQRKYWGIYNNPGNRVNTENMVKERIVTGYPIFQDEENTWANGVVIQKDNEGLIVLKESNKTVNKYGIQTGAFYCTPTGIEVTGWGLKPNEISSEFKRTWATWSILYAGGDAASQLALKRFDRIRYPVNLDLDMHILIDTWGSDWQKGNFDKIYGRENSEFSIIEKEIKSASDLGIDIVRIDDGWQDGRTKSKDSWHPNTKVGYDANWIKIKKLSEEYNVGIGLWAAALFITPEELLDNQKKLDVATWKFDFDKLENHDAFANRLKKSRDFIKETDYSTQISWCPEYDDQRYGWYSPVREVGPMYFQNIQNNLPNHLVYVPYITLRHHWMISKYYNMNDLQTHWQNTSRTNPRFSDAHLHSQSYAAMSAFMAAPSCFMLTQLLQTKERDELRQLISIYKEHRKDIFQSYVFPIGEEPNNHSWSGFQIYNPDKNTGFLMIFRELHNNENSKEIKLKFLKNKKIKLIDLEENNTIKQVRAGLNGNVRFFIDKPAQYLFLKYEL</sequence>
<dbReference type="EMBL" id="JABBHF010000005">
    <property type="protein sequence ID" value="NMH87960.1"/>
    <property type="molecule type" value="Genomic_DNA"/>
</dbReference>
<evidence type="ECO:0000313" key="1">
    <source>
        <dbReference type="EMBL" id="NMH87960.1"/>
    </source>
</evidence>
<dbReference type="InterPro" id="IPR013785">
    <property type="entry name" value="Aldolase_TIM"/>
</dbReference>
<dbReference type="SUPFAM" id="SSF51445">
    <property type="entry name" value="(Trans)glycosidases"/>
    <property type="match status" value="1"/>
</dbReference>
<evidence type="ECO:0008006" key="3">
    <source>
        <dbReference type="Google" id="ProtNLM"/>
    </source>
</evidence>
<accession>A0ABX1RWK4</accession>
<dbReference type="RefSeq" id="WP_169672959.1">
    <property type="nucleotide sequence ID" value="NZ_JABBHF010000005.1"/>
</dbReference>
<protein>
    <recommendedName>
        <fullName evidence="3">Alpha-galactosidase</fullName>
    </recommendedName>
</protein>